<organism evidence="3">
    <name type="scientific">Puccinia triticina (isolate 1-1 / race 1 (BBBD))</name>
    <name type="common">Brown leaf rust fungus</name>
    <dbReference type="NCBI Taxonomy" id="630390"/>
    <lineage>
        <taxon>Eukaryota</taxon>
        <taxon>Fungi</taxon>
        <taxon>Dikarya</taxon>
        <taxon>Basidiomycota</taxon>
        <taxon>Pucciniomycotina</taxon>
        <taxon>Pucciniomycetes</taxon>
        <taxon>Pucciniales</taxon>
        <taxon>Pucciniaceae</taxon>
        <taxon>Puccinia</taxon>
    </lineage>
</organism>
<keyword evidence="5" id="KW-1185">Reference proteome</keyword>
<feature type="compositionally biased region" description="Polar residues" evidence="1">
    <location>
        <begin position="34"/>
        <end position="43"/>
    </location>
</feature>
<dbReference type="InterPro" id="IPR050704">
    <property type="entry name" value="Peptidase_C85-like"/>
</dbReference>
<reference evidence="4" key="4">
    <citation type="submission" date="2025-05" db="UniProtKB">
        <authorList>
            <consortium name="EnsemblFungi"/>
        </authorList>
    </citation>
    <scope>IDENTIFICATION</scope>
    <source>
        <strain evidence="4">isolate 1-1 / race 1 (BBBD)</strain>
    </source>
</reference>
<reference evidence="4 5" key="3">
    <citation type="journal article" date="2017" name="G3 (Bethesda)">
        <title>Comparative analysis highlights variable genome content of wheat rusts and divergence of the mating loci.</title>
        <authorList>
            <person name="Cuomo C.A."/>
            <person name="Bakkeren G."/>
            <person name="Khalil H.B."/>
            <person name="Panwar V."/>
            <person name="Joly D."/>
            <person name="Linning R."/>
            <person name="Sakthikumar S."/>
            <person name="Song X."/>
            <person name="Adiconis X."/>
            <person name="Fan L."/>
            <person name="Goldberg J.M."/>
            <person name="Levin J.Z."/>
            <person name="Young S."/>
            <person name="Zeng Q."/>
            <person name="Anikster Y."/>
            <person name="Bruce M."/>
            <person name="Wang M."/>
            <person name="Yin C."/>
            <person name="McCallum B."/>
            <person name="Szabo L.J."/>
            <person name="Hulbert S."/>
            <person name="Chen X."/>
            <person name="Fellers J.P."/>
        </authorList>
    </citation>
    <scope>NUCLEOTIDE SEQUENCE</scope>
    <source>
        <strain evidence="4">isolate 1-1 / race 1 (BBBD)</strain>
        <strain evidence="5">Isolate 1-1 / race 1 (BBBD)</strain>
    </source>
</reference>
<evidence type="ECO:0000313" key="5">
    <source>
        <dbReference type="Proteomes" id="UP000005240"/>
    </source>
</evidence>
<name>A0A180GYW9_PUCT1</name>
<proteinExistence type="predicted"/>
<dbReference type="Pfam" id="PF02338">
    <property type="entry name" value="OTU"/>
    <property type="match status" value="1"/>
</dbReference>
<feature type="domain" description="OTU" evidence="2">
    <location>
        <begin position="278"/>
        <end position="428"/>
    </location>
</feature>
<dbReference type="GO" id="GO:0016579">
    <property type="term" value="P:protein deubiquitination"/>
    <property type="evidence" value="ECO:0007669"/>
    <property type="project" value="TreeGrafter"/>
</dbReference>
<feature type="compositionally biased region" description="Basic and acidic residues" evidence="1">
    <location>
        <begin position="9"/>
        <end position="20"/>
    </location>
</feature>
<dbReference type="EnsemblFungi" id="PTTG_01233-t43_1">
    <property type="protein sequence ID" value="PTTG_01233-t43_1-p1"/>
    <property type="gene ID" value="PTTG_01233"/>
</dbReference>
<evidence type="ECO:0000256" key="1">
    <source>
        <dbReference type="SAM" id="MobiDB-lite"/>
    </source>
</evidence>
<dbReference type="Proteomes" id="UP000005240">
    <property type="component" value="Unassembled WGS sequence"/>
</dbReference>
<dbReference type="VEuPathDB" id="FungiDB:PTTG_01233"/>
<dbReference type="EMBL" id="ADAS02000009">
    <property type="protein sequence ID" value="OAV98046.1"/>
    <property type="molecule type" value="Genomic_DNA"/>
</dbReference>
<dbReference type="AlphaFoldDB" id="A0A180GYW9"/>
<feature type="region of interest" description="Disordered" evidence="1">
    <location>
        <begin position="137"/>
        <end position="166"/>
    </location>
</feature>
<feature type="compositionally biased region" description="Polar residues" evidence="1">
    <location>
        <begin position="151"/>
        <end position="166"/>
    </location>
</feature>
<protein>
    <submittedName>
        <fullName evidence="4">OTU domain-containing protein</fullName>
    </submittedName>
</protein>
<accession>A0A180GYW9</accession>
<feature type="compositionally biased region" description="Basic and acidic residues" evidence="1">
    <location>
        <begin position="51"/>
        <end position="63"/>
    </location>
</feature>
<evidence type="ECO:0000313" key="3">
    <source>
        <dbReference type="EMBL" id="OAV98046.1"/>
    </source>
</evidence>
<dbReference type="InterPro" id="IPR003323">
    <property type="entry name" value="OTU_dom"/>
</dbReference>
<dbReference type="PROSITE" id="PS50802">
    <property type="entry name" value="OTU"/>
    <property type="match status" value="1"/>
</dbReference>
<dbReference type="STRING" id="630390.A0A180GYW9"/>
<sequence length="429" mass="46904">MDGCLGEHSQPKGDVWEIQKKPPTWATHSGLASRRTTNMTTKGDPNGAVDDQTHQEKAIDQAQKRTAAKTAADILSRPRLPPKKKLSASNSTGKKLGKKNQQRQQGTITRVDEEEAGGAEGQAIDNEQLLEQLLNQTTLSPPPSPLKTQTDQPSSNGGNPTRSNTISRKLHDLGEDIKEVAHAVGSSMISSASSSAAASPSVSTPNNTSTAPSSPSKLSMTASLRKKPNRTKLKIAKRNAAQLQAQLDAQLESQLSPKIDPRKLENEDLLRTCSALKLQIFEIVPDGHCLFSAIADQMNILEGRGKIEERYTYDQCRKIAAEYMRGHVDEFIHYLPGQDEGLSAGLMSLKEYQEHCDRVAGSACWGGQPEILALSKALKVAIHVVQAFHPPIKVSDEFLELRDNKALTISYHRKSYGLGEHYNSLRPIL</sequence>
<gene>
    <name evidence="3" type="ORF">PTTG_01233</name>
</gene>
<dbReference type="InterPro" id="IPR038765">
    <property type="entry name" value="Papain-like_cys_pep_sf"/>
</dbReference>
<dbReference type="SUPFAM" id="SSF54001">
    <property type="entry name" value="Cysteine proteinases"/>
    <property type="match status" value="1"/>
</dbReference>
<dbReference type="GO" id="GO:0004843">
    <property type="term" value="F:cysteine-type deubiquitinase activity"/>
    <property type="evidence" value="ECO:0007669"/>
    <property type="project" value="TreeGrafter"/>
</dbReference>
<feature type="region of interest" description="Disordered" evidence="1">
    <location>
        <begin position="196"/>
        <end position="230"/>
    </location>
</feature>
<dbReference type="PANTHER" id="PTHR12419:SF10">
    <property type="entry name" value="DEUBIQUITINASE OTUD6B"/>
    <property type="match status" value="1"/>
</dbReference>
<feature type="compositionally biased region" description="Low complexity" evidence="1">
    <location>
        <begin position="196"/>
        <end position="216"/>
    </location>
</feature>
<dbReference type="OrthoDB" id="415023at2759"/>
<feature type="compositionally biased region" description="Low complexity" evidence="1">
    <location>
        <begin position="64"/>
        <end position="73"/>
    </location>
</feature>
<reference evidence="3" key="2">
    <citation type="submission" date="2016-05" db="EMBL/GenBank/DDBJ databases">
        <title>Comparative analysis highlights variable genome content of wheat rusts and divergence of the mating loci.</title>
        <authorList>
            <person name="Cuomo C.A."/>
            <person name="Bakkeren G."/>
            <person name="Szabo L."/>
            <person name="Khalil H."/>
            <person name="Joly D."/>
            <person name="Goldberg J."/>
            <person name="Young S."/>
            <person name="Zeng Q."/>
            <person name="Fellers J."/>
        </authorList>
    </citation>
    <scope>NUCLEOTIDE SEQUENCE [LARGE SCALE GENOMIC DNA]</scope>
    <source>
        <strain evidence="3">1-1 BBBD Race 1</strain>
    </source>
</reference>
<dbReference type="PANTHER" id="PTHR12419">
    <property type="entry name" value="OTU DOMAIN CONTAINING PROTEIN"/>
    <property type="match status" value="1"/>
</dbReference>
<reference evidence="3" key="1">
    <citation type="submission" date="2009-11" db="EMBL/GenBank/DDBJ databases">
        <authorList>
            <consortium name="The Broad Institute Genome Sequencing Platform"/>
            <person name="Ward D."/>
            <person name="Feldgarden M."/>
            <person name="Earl A."/>
            <person name="Young S.K."/>
            <person name="Zeng Q."/>
            <person name="Koehrsen M."/>
            <person name="Alvarado L."/>
            <person name="Berlin A."/>
            <person name="Bochicchio J."/>
            <person name="Borenstein D."/>
            <person name="Chapman S.B."/>
            <person name="Chen Z."/>
            <person name="Engels R."/>
            <person name="Freedman E."/>
            <person name="Gellesch M."/>
            <person name="Goldberg J."/>
            <person name="Griggs A."/>
            <person name="Gujja S."/>
            <person name="Heilman E."/>
            <person name="Heiman D."/>
            <person name="Hepburn T."/>
            <person name="Howarth C."/>
            <person name="Jen D."/>
            <person name="Larson L."/>
            <person name="Lewis B."/>
            <person name="Mehta T."/>
            <person name="Park D."/>
            <person name="Pearson M."/>
            <person name="Roberts A."/>
            <person name="Saif S."/>
            <person name="Shea T."/>
            <person name="Shenoy N."/>
            <person name="Sisk P."/>
            <person name="Stolte C."/>
            <person name="Sykes S."/>
            <person name="Thomson T."/>
            <person name="Walk T."/>
            <person name="White J."/>
            <person name="Yandava C."/>
            <person name="Izard J."/>
            <person name="Baranova O.V."/>
            <person name="Blanton J.M."/>
            <person name="Tanner A.C."/>
            <person name="Dewhirst F.E."/>
            <person name="Haas B."/>
            <person name="Nusbaum C."/>
            <person name="Birren B."/>
        </authorList>
    </citation>
    <scope>NUCLEOTIDE SEQUENCE [LARGE SCALE GENOMIC DNA]</scope>
    <source>
        <strain evidence="3">1-1 BBBD Race 1</strain>
    </source>
</reference>
<evidence type="ECO:0000313" key="4">
    <source>
        <dbReference type="EnsemblFungi" id="PTTG_01233-t43_1-p1"/>
    </source>
</evidence>
<dbReference type="CDD" id="cd22748">
    <property type="entry name" value="OTU_OTUD6-like"/>
    <property type="match status" value="1"/>
</dbReference>
<dbReference type="Gene3D" id="3.90.70.80">
    <property type="match status" value="1"/>
</dbReference>
<evidence type="ECO:0000259" key="2">
    <source>
        <dbReference type="PROSITE" id="PS50802"/>
    </source>
</evidence>
<feature type="region of interest" description="Disordered" evidence="1">
    <location>
        <begin position="1"/>
        <end position="120"/>
    </location>
</feature>